<dbReference type="PROSITE" id="PS00455">
    <property type="entry name" value="AMP_BINDING"/>
    <property type="match status" value="1"/>
</dbReference>
<dbReference type="PANTHER" id="PTHR43767:SF1">
    <property type="entry name" value="NONRIBOSOMAL PEPTIDE SYNTHASE PES1 (EUROFUNG)-RELATED"/>
    <property type="match status" value="1"/>
</dbReference>
<dbReference type="Pfam" id="PF13193">
    <property type="entry name" value="AMP-binding_C"/>
    <property type="match status" value="1"/>
</dbReference>
<sequence length="661" mass="70955">MLQDKVMADGDAAAGERGPWLPGGEPQAGRIARAWLRSDADKRAIEEVQPEDLLPGRTTYECISAAAALEPAKPALIQLLSADLAVPPRIITYAEMMQRIVQAANLFSAVSGSERPSVALILPMVPEALIATWAAQTAGIACPINPYLEERVVVSIMNAARATVLVTSTAKFGSGVWDKLEAICAQVPTLRRVLIVESDDQASDFMRALESYPADRFVFEPTDDPHAEVMYLPTGGTTGAPKLVRMTHRGQLLNSWMVGSVIGPERDGVVGHAMPNFHVGGLNVIALRTMLYGQTLLTLTTDGFRNQGVIRNFWDIARHYRMTSVLATPTTAAALLAVPEVSSEGHSIVTFNCGASTVPLELMRAFHKRFGIWLREIWGMSEIHGVVTMNRNDGQQPLVGSVGSCLPFHTVKAFEVDASNTFLRECAPGERGVLCVTGPGVTPGYVDASVDGEFFVKGAPGGTRWANTGDLGAFDAQGFAWIFGRAKELIIRGGHNIDPRLIEEVLVCHPGVQTAAAVGRPDAAKGEMPIAYVQARAGCSVSADELLQLCRERVQERAAVPVEIIVIDQMPLTAVGKISKPALRVDAMVRVSRNTAAAIVGESGSIDVGVDESGRRPRVVLTVMLRSGDPAVLSERLRHAFQQFEFEVLVDVVNGTSASIA</sequence>
<comment type="caution">
    <text evidence="4">The sequence shown here is derived from an EMBL/GenBank/DDBJ whole genome shotgun (WGS) entry which is preliminary data.</text>
</comment>
<dbReference type="InterPro" id="IPR050237">
    <property type="entry name" value="ATP-dep_AMP-bd_enzyme"/>
</dbReference>
<dbReference type="Gene3D" id="3.30.300.30">
    <property type="match status" value="1"/>
</dbReference>
<dbReference type="Proteomes" id="UP000634522">
    <property type="component" value="Unassembled WGS sequence"/>
</dbReference>
<accession>A0ABX1NAY6</accession>
<dbReference type="InterPro" id="IPR000873">
    <property type="entry name" value="AMP-dep_synth/lig_dom"/>
</dbReference>
<evidence type="ECO:0000313" key="4">
    <source>
        <dbReference type="EMBL" id="NMF96436.1"/>
    </source>
</evidence>
<dbReference type="Gene3D" id="3.40.50.12780">
    <property type="entry name" value="N-terminal domain of ligase-like"/>
    <property type="match status" value="1"/>
</dbReference>
<evidence type="ECO:0000259" key="2">
    <source>
        <dbReference type="Pfam" id="PF00501"/>
    </source>
</evidence>
<gene>
    <name evidence="4" type="ORF">GPA27_03375</name>
</gene>
<proteinExistence type="predicted"/>
<dbReference type="Pfam" id="PF00501">
    <property type="entry name" value="AMP-binding"/>
    <property type="match status" value="1"/>
</dbReference>
<evidence type="ECO:0000313" key="5">
    <source>
        <dbReference type="Proteomes" id="UP000634522"/>
    </source>
</evidence>
<organism evidence="4 5">
    <name type="scientific">Aromatoleum toluolicum</name>
    <dbReference type="NCBI Taxonomy" id="90060"/>
    <lineage>
        <taxon>Bacteria</taxon>
        <taxon>Pseudomonadati</taxon>
        <taxon>Pseudomonadota</taxon>
        <taxon>Betaproteobacteria</taxon>
        <taxon>Rhodocyclales</taxon>
        <taxon>Rhodocyclaceae</taxon>
        <taxon>Aromatoleum</taxon>
    </lineage>
</organism>
<dbReference type="PANTHER" id="PTHR43767">
    <property type="entry name" value="LONG-CHAIN-FATTY-ACID--COA LIGASE"/>
    <property type="match status" value="1"/>
</dbReference>
<dbReference type="InterPro" id="IPR025110">
    <property type="entry name" value="AMP-bd_C"/>
</dbReference>
<feature type="domain" description="AMP-dependent synthetase/ligase" evidence="2">
    <location>
        <begin position="66"/>
        <end position="445"/>
    </location>
</feature>
<protein>
    <submittedName>
        <fullName evidence="4">AMP-binding protein</fullName>
    </submittedName>
</protein>
<name>A0ABX1NAY6_9RHOO</name>
<dbReference type="InterPro" id="IPR020845">
    <property type="entry name" value="AMP-binding_CS"/>
</dbReference>
<dbReference type="InterPro" id="IPR045851">
    <property type="entry name" value="AMP-bd_C_sf"/>
</dbReference>
<dbReference type="SUPFAM" id="SSF56801">
    <property type="entry name" value="Acetyl-CoA synthetase-like"/>
    <property type="match status" value="1"/>
</dbReference>
<reference evidence="4 5" key="1">
    <citation type="submission" date="2019-12" db="EMBL/GenBank/DDBJ databases">
        <title>Comparative genomics gives insights into the taxonomy of the Azoarcus-Aromatoleum group and reveals separate origins of nif in the plant-associated Azoarcus and non-plant-associated Aromatoleum sub-groups.</title>
        <authorList>
            <person name="Lafos M."/>
            <person name="Maluk M."/>
            <person name="Batista M."/>
            <person name="Junghare M."/>
            <person name="Carmona M."/>
            <person name="Faoro H."/>
            <person name="Cruz L.M."/>
            <person name="Battistoni F."/>
            <person name="De Souza E."/>
            <person name="Pedrosa F."/>
            <person name="Chen W.-M."/>
            <person name="Poole P.S."/>
            <person name="Dixon R.A."/>
            <person name="James E.K."/>
        </authorList>
    </citation>
    <scope>NUCLEOTIDE SEQUENCE [LARGE SCALE GENOMIC DNA]</scope>
    <source>
        <strain evidence="4 5">T</strain>
    </source>
</reference>
<feature type="region of interest" description="Disordered" evidence="1">
    <location>
        <begin position="1"/>
        <end position="26"/>
    </location>
</feature>
<dbReference type="InterPro" id="IPR042099">
    <property type="entry name" value="ANL_N_sf"/>
</dbReference>
<keyword evidence="5" id="KW-1185">Reference proteome</keyword>
<dbReference type="EMBL" id="WTVS01000004">
    <property type="protein sequence ID" value="NMF96436.1"/>
    <property type="molecule type" value="Genomic_DNA"/>
</dbReference>
<evidence type="ECO:0000259" key="3">
    <source>
        <dbReference type="Pfam" id="PF13193"/>
    </source>
</evidence>
<dbReference type="RefSeq" id="WP_169137829.1">
    <property type="nucleotide sequence ID" value="NZ_WTVS01000004.1"/>
</dbReference>
<feature type="domain" description="AMP-binding enzyme C-terminal" evidence="3">
    <location>
        <begin position="502"/>
        <end position="577"/>
    </location>
</feature>
<evidence type="ECO:0000256" key="1">
    <source>
        <dbReference type="SAM" id="MobiDB-lite"/>
    </source>
</evidence>